<keyword evidence="2" id="KW-1185">Reference proteome</keyword>
<dbReference type="InterPro" id="IPR036188">
    <property type="entry name" value="FAD/NAD-bd_sf"/>
</dbReference>
<gene>
    <name evidence="1" type="ORF">EV209_0909</name>
</gene>
<dbReference type="AlphaFoldDB" id="A0A4Q7PPE0"/>
<comment type="caution">
    <text evidence="1">The sequence shown here is derived from an EMBL/GenBank/DDBJ whole genome shotgun (WGS) entry which is preliminary data.</text>
</comment>
<dbReference type="Proteomes" id="UP000292927">
    <property type="component" value="Unassembled WGS sequence"/>
</dbReference>
<dbReference type="Pfam" id="PF12831">
    <property type="entry name" value="FAD_oxidored"/>
    <property type="match status" value="1"/>
</dbReference>
<dbReference type="Gene3D" id="3.50.50.60">
    <property type="entry name" value="FAD/NAD(P)-binding domain"/>
    <property type="match status" value="1"/>
</dbReference>
<proteinExistence type="predicted"/>
<name>A0A4Q7PPE0_9FIRM</name>
<sequence length="335" mass="36526">MCGDRLIYDALIAGGSLEGCIAAVELAGRGRKVLLTEENGSLGGMCTNGLEVWLPAESEEEEKVRQYRERILREAGAEEGLSGPLYQDQKLKAVLKKMLDEAGVTALTHIFPEEVGVGESGVSARMAVKTGTLEISSKILLDGTADLELAGAAGLERTAAKSRVSAAVKWNGVSEETWRQRIETVTGEGEGWLTGKMSSGLSMDWKGIHFTADHLFCSWSSRFGELIMTGLTADLPELSRFTLSDAQAGLRLFSYRLRDDLRKSGPGMEKVSIIQTAPVMNLYGTRKASGRIYENKLFLMNQETERYSNLEAIRLGIRVAQEAEAALQKMPEAAK</sequence>
<reference evidence="1 2" key="1">
    <citation type="submission" date="2019-02" db="EMBL/GenBank/DDBJ databases">
        <title>Genomic Encyclopedia of Type Strains, Phase IV (KMG-IV): sequencing the most valuable type-strain genomes for metagenomic binning, comparative biology and taxonomic classification.</title>
        <authorList>
            <person name="Goeker M."/>
        </authorList>
    </citation>
    <scope>NUCLEOTIDE SEQUENCE [LARGE SCALE GENOMIC DNA]</scope>
    <source>
        <strain evidence="1 2">DSM 29486</strain>
    </source>
</reference>
<evidence type="ECO:0000313" key="1">
    <source>
        <dbReference type="EMBL" id="RZT02784.1"/>
    </source>
</evidence>
<dbReference type="SUPFAM" id="SSF51905">
    <property type="entry name" value="FAD/NAD(P)-binding domain"/>
    <property type="match status" value="1"/>
</dbReference>
<evidence type="ECO:0000313" key="2">
    <source>
        <dbReference type="Proteomes" id="UP000292927"/>
    </source>
</evidence>
<protein>
    <submittedName>
        <fullName evidence="1">FAD dependent oxidoreductase</fullName>
    </submittedName>
</protein>
<dbReference type="RefSeq" id="WP_165388808.1">
    <property type="nucleotide sequence ID" value="NZ_SGXF01000001.1"/>
</dbReference>
<accession>A0A4Q7PPE0</accession>
<organism evidence="1 2">
    <name type="scientific">Cuneatibacter caecimuris</name>
    <dbReference type="NCBI Taxonomy" id="1796618"/>
    <lineage>
        <taxon>Bacteria</taxon>
        <taxon>Bacillati</taxon>
        <taxon>Bacillota</taxon>
        <taxon>Clostridia</taxon>
        <taxon>Lachnospirales</taxon>
        <taxon>Lachnospiraceae</taxon>
        <taxon>Cuneatibacter</taxon>
    </lineage>
</organism>
<dbReference type="EMBL" id="SGXF01000001">
    <property type="protein sequence ID" value="RZT02784.1"/>
    <property type="molecule type" value="Genomic_DNA"/>
</dbReference>